<accession>A0ABU2YQ39</accession>
<comment type="caution">
    <text evidence="13">The sequence shown here is derived from an EMBL/GenBank/DDBJ whole genome shotgun (WGS) entry which is preliminary data.</text>
</comment>
<name>A0ABU2YQ39_9ACTN</name>
<keyword evidence="8 10" id="KW-0472">Membrane</keyword>
<proteinExistence type="predicted"/>
<feature type="transmembrane region" description="Helical" evidence="10">
    <location>
        <begin position="200"/>
        <end position="219"/>
    </location>
</feature>
<comment type="subcellular location">
    <subcellularLocation>
        <location evidence="1">Cell membrane</location>
        <topology evidence="1">Multi-pass membrane protein</topology>
    </subcellularLocation>
</comment>
<dbReference type="RefSeq" id="WP_078937468.1">
    <property type="nucleotide sequence ID" value="NZ_JAVRFJ010000002.1"/>
</dbReference>
<dbReference type="Pfam" id="PF02518">
    <property type="entry name" value="HATPase_c"/>
    <property type="match status" value="1"/>
</dbReference>
<dbReference type="Proteomes" id="UP001180737">
    <property type="component" value="Unassembled WGS sequence"/>
</dbReference>
<evidence type="ECO:0000256" key="10">
    <source>
        <dbReference type="SAM" id="Phobius"/>
    </source>
</evidence>
<organism evidence="13 14">
    <name type="scientific">Streptomyces gottesmaniae</name>
    <dbReference type="NCBI Taxonomy" id="3075518"/>
    <lineage>
        <taxon>Bacteria</taxon>
        <taxon>Bacillati</taxon>
        <taxon>Actinomycetota</taxon>
        <taxon>Actinomycetes</taxon>
        <taxon>Kitasatosporales</taxon>
        <taxon>Streptomycetaceae</taxon>
        <taxon>Streptomyces</taxon>
    </lineage>
</organism>
<evidence type="ECO:0000256" key="8">
    <source>
        <dbReference type="ARBA" id="ARBA00023136"/>
    </source>
</evidence>
<evidence type="ECO:0000256" key="7">
    <source>
        <dbReference type="ARBA" id="ARBA00023012"/>
    </source>
</evidence>
<feature type="transmembrane region" description="Helical" evidence="10">
    <location>
        <begin position="138"/>
        <end position="157"/>
    </location>
</feature>
<keyword evidence="2" id="KW-1003">Cell membrane</keyword>
<evidence type="ECO:0000313" key="14">
    <source>
        <dbReference type="Proteomes" id="UP001180737"/>
    </source>
</evidence>
<dbReference type="CDD" id="cd16917">
    <property type="entry name" value="HATPase_UhpB-NarQ-NarX-like"/>
    <property type="match status" value="1"/>
</dbReference>
<evidence type="ECO:0000259" key="11">
    <source>
        <dbReference type="Pfam" id="PF02518"/>
    </source>
</evidence>
<dbReference type="InterPro" id="IPR003594">
    <property type="entry name" value="HATPase_dom"/>
</dbReference>
<evidence type="ECO:0000256" key="9">
    <source>
        <dbReference type="SAM" id="MobiDB-lite"/>
    </source>
</evidence>
<feature type="transmembrane region" description="Helical" evidence="10">
    <location>
        <begin position="99"/>
        <end position="117"/>
    </location>
</feature>
<feature type="transmembrane region" description="Helical" evidence="10">
    <location>
        <begin position="75"/>
        <end position="93"/>
    </location>
</feature>
<dbReference type="PANTHER" id="PTHR24421:SF37">
    <property type="entry name" value="SENSOR HISTIDINE KINASE NARS"/>
    <property type="match status" value="1"/>
</dbReference>
<keyword evidence="14" id="KW-1185">Reference proteome</keyword>
<dbReference type="Pfam" id="PF07730">
    <property type="entry name" value="HisKA_3"/>
    <property type="match status" value="1"/>
</dbReference>
<feature type="domain" description="Signal transduction histidine kinase subgroup 3 dimerisation and phosphoacceptor" evidence="12">
    <location>
        <begin position="249"/>
        <end position="317"/>
    </location>
</feature>
<keyword evidence="4 10" id="KW-0812">Transmembrane</keyword>
<evidence type="ECO:0000256" key="4">
    <source>
        <dbReference type="ARBA" id="ARBA00022692"/>
    </source>
</evidence>
<evidence type="ECO:0000256" key="5">
    <source>
        <dbReference type="ARBA" id="ARBA00022777"/>
    </source>
</evidence>
<evidence type="ECO:0000313" key="13">
    <source>
        <dbReference type="EMBL" id="MDT0566441.1"/>
    </source>
</evidence>
<keyword evidence="6 10" id="KW-1133">Transmembrane helix</keyword>
<keyword evidence="5 13" id="KW-0418">Kinase</keyword>
<dbReference type="PANTHER" id="PTHR24421">
    <property type="entry name" value="NITRATE/NITRITE SENSOR PROTEIN NARX-RELATED"/>
    <property type="match status" value="1"/>
</dbReference>
<gene>
    <name evidence="13" type="ORF">RM704_02930</name>
</gene>
<keyword evidence="7" id="KW-0902">Two-component regulatory system</keyword>
<evidence type="ECO:0000256" key="2">
    <source>
        <dbReference type="ARBA" id="ARBA00022475"/>
    </source>
</evidence>
<feature type="domain" description="Histidine kinase/HSP90-like ATPase" evidence="11">
    <location>
        <begin position="366"/>
        <end position="459"/>
    </location>
</feature>
<dbReference type="InterPro" id="IPR011712">
    <property type="entry name" value="Sig_transdc_His_kin_sub3_dim/P"/>
</dbReference>
<feature type="transmembrane region" description="Helical" evidence="10">
    <location>
        <begin position="169"/>
        <end position="188"/>
    </location>
</feature>
<reference evidence="13" key="1">
    <citation type="submission" date="2024-05" db="EMBL/GenBank/DDBJ databases">
        <title>30 novel species of actinomycetes from the DSMZ collection.</title>
        <authorList>
            <person name="Nouioui I."/>
        </authorList>
    </citation>
    <scope>NUCLEOTIDE SEQUENCE</scope>
    <source>
        <strain evidence="13">DSM 3412</strain>
    </source>
</reference>
<sequence length="476" mass="50306">MNPRRSPRPTPPWSRLRAVVSPSRYEGAQRHPAGAGKRLPPPPSPTTGYLQDDATPPATLRLQLNALQALARQTFAVRLTALTIGTPFAMANTTDGPPTHAVLIAAVLGITVSYAMLRDWDRFAPRLLAHPTLMALDLLFGAVLLLTASPASPLAYATVCTPLLSGLLYGWRGAGVLTGLQLAVLLTVHRAWEHRPGAGANTLLIAGFCVAAGIIGVTLRNLMFRFGTATQALSEATSRLAVAEAVESERARLARDLHDSVAKTLHGLALAADALATSADRPAPDPAHLRQQAGLVASAARRAAAESRELLTDLRRHTDLTTPAPPTDLTAELQARAQDFTSRTLIPTHVTHSGAPPPPLPPETTRHLLAITSEALENIHRHAHATTAELSLTTTPDTLHLVIKDDGVGLPAALTLEAAQRSGHFGLLGMAERAARTDATLHVRTTSPGTEVTLTLALPRPGPPVTSTPRQEAAHA</sequence>
<dbReference type="EMBL" id="JAVRFJ010000002">
    <property type="protein sequence ID" value="MDT0566441.1"/>
    <property type="molecule type" value="Genomic_DNA"/>
</dbReference>
<dbReference type="InterPro" id="IPR050482">
    <property type="entry name" value="Sensor_HK_TwoCompSys"/>
</dbReference>
<feature type="region of interest" description="Disordered" evidence="9">
    <location>
        <begin position="1"/>
        <end position="54"/>
    </location>
</feature>
<dbReference type="Gene3D" id="3.30.565.10">
    <property type="entry name" value="Histidine kinase-like ATPase, C-terminal domain"/>
    <property type="match status" value="1"/>
</dbReference>
<protein>
    <submittedName>
        <fullName evidence="13">Histidine kinase</fullName>
    </submittedName>
</protein>
<evidence type="ECO:0000256" key="3">
    <source>
        <dbReference type="ARBA" id="ARBA00022679"/>
    </source>
</evidence>
<evidence type="ECO:0000256" key="6">
    <source>
        <dbReference type="ARBA" id="ARBA00022989"/>
    </source>
</evidence>
<evidence type="ECO:0000259" key="12">
    <source>
        <dbReference type="Pfam" id="PF07730"/>
    </source>
</evidence>
<keyword evidence="3" id="KW-0808">Transferase</keyword>
<evidence type="ECO:0000256" key="1">
    <source>
        <dbReference type="ARBA" id="ARBA00004651"/>
    </source>
</evidence>
<dbReference type="GO" id="GO:0016301">
    <property type="term" value="F:kinase activity"/>
    <property type="evidence" value="ECO:0007669"/>
    <property type="project" value="UniProtKB-KW"/>
</dbReference>
<dbReference type="Gene3D" id="1.20.5.1930">
    <property type="match status" value="1"/>
</dbReference>
<dbReference type="SUPFAM" id="SSF55874">
    <property type="entry name" value="ATPase domain of HSP90 chaperone/DNA topoisomerase II/histidine kinase"/>
    <property type="match status" value="1"/>
</dbReference>
<dbReference type="InterPro" id="IPR036890">
    <property type="entry name" value="HATPase_C_sf"/>
</dbReference>